<evidence type="ECO:0008006" key="4">
    <source>
        <dbReference type="Google" id="ProtNLM"/>
    </source>
</evidence>
<protein>
    <recommendedName>
        <fullName evidence="4">Phospholipase D-like domain-containing protein</fullName>
    </recommendedName>
</protein>
<sequence>MGTTQNNTLPNFTKIICLTNLSWGHLFNGEDANDRHPVTRNSLVTHITGHLSQKSCMCRGISPLGTDSGASCNFNTWKSTQRHLSGTIKNGAEIIAEKYARVVEACIHLCFVHVVLFAAGRFSRELHFRITLQKGAMEGETAIEKSVREFVFAKIQEQVWLDVAKSNTICVQSRARQGSTALAMFWLRVLRHKNNYPMPKYPYKEVYDKQGTNKVILKVDSIKITTLMRCGTLIMQGSWVLEWFLNTFPTIIEAYDAPERVRSEPSTVYKQYTESWKTLQESDALRKAETDREERIREDRSLEILEDRENIIQTDTAKAYDRMKEDKETRIKKLRQAVEAAAEESREELELMTLNVWPVDVLESQLRKLQTCCVRDGSTYIYRLWRSLLHNWLADPDRKVYIVTPFLDATRLTDICNIVIQHRIEANLDSIYVRQKCDENGFGTIQQVKKQTLDKYDAKEQMYIEYKIFSAMIYPFKRFHAKFIGCMKGNEAEVLSTSANFHGDHFDYSNMETVHYQKMSDVEFISKFLGPINASVHDIDL</sequence>
<keyword evidence="3" id="KW-1185">Reference proteome</keyword>
<accession>A0ABY7FBE0</accession>
<evidence type="ECO:0000256" key="1">
    <source>
        <dbReference type="SAM" id="Coils"/>
    </source>
</evidence>
<feature type="coiled-coil region" evidence="1">
    <location>
        <begin position="317"/>
        <end position="355"/>
    </location>
</feature>
<reference evidence="2" key="1">
    <citation type="submission" date="2022-11" db="EMBL/GenBank/DDBJ databases">
        <title>Centuries of genome instability and evolution in soft-shell clam transmissible cancer (bioRxiv).</title>
        <authorList>
            <person name="Hart S.F.M."/>
            <person name="Yonemitsu M.A."/>
            <person name="Giersch R.M."/>
            <person name="Beal B.F."/>
            <person name="Arriagada G."/>
            <person name="Davis B.W."/>
            <person name="Ostrander E.A."/>
            <person name="Goff S.P."/>
            <person name="Metzger M.J."/>
        </authorList>
    </citation>
    <scope>NUCLEOTIDE SEQUENCE</scope>
    <source>
        <strain evidence="2">MELC-2E11</strain>
        <tissue evidence="2">Siphon/mantle</tissue>
    </source>
</reference>
<evidence type="ECO:0000313" key="3">
    <source>
        <dbReference type="Proteomes" id="UP001164746"/>
    </source>
</evidence>
<evidence type="ECO:0000313" key="2">
    <source>
        <dbReference type="EMBL" id="WAR18342.1"/>
    </source>
</evidence>
<proteinExistence type="predicted"/>
<dbReference type="Proteomes" id="UP001164746">
    <property type="component" value="Chromosome 11"/>
</dbReference>
<name>A0ABY7FBE0_MYAAR</name>
<organism evidence="2 3">
    <name type="scientific">Mya arenaria</name>
    <name type="common">Soft-shell clam</name>
    <dbReference type="NCBI Taxonomy" id="6604"/>
    <lineage>
        <taxon>Eukaryota</taxon>
        <taxon>Metazoa</taxon>
        <taxon>Spiralia</taxon>
        <taxon>Lophotrochozoa</taxon>
        <taxon>Mollusca</taxon>
        <taxon>Bivalvia</taxon>
        <taxon>Autobranchia</taxon>
        <taxon>Heteroconchia</taxon>
        <taxon>Euheterodonta</taxon>
        <taxon>Imparidentia</taxon>
        <taxon>Neoheterodontei</taxon>
        <taxon>Myida</taxon>
        <taxon>Myoidea</taxon>
        <taxon>Myidae</taxon>
        <taxon>Mya</taxon>
    </lineage>
</organism>
<keyword evidence="1" id="KW-0175">Coiled coil</keyword>
<gene>
    <name evidence="2" type="ORF">MAR_000180</name>
</gene>
<dbReference type="EMBL" id="CP111022">
    <property type="protein sequence ID" value="WAR18342.1"/>
    <property type="molecule type" value="Genomic_DNA"/>
</dbReference>